<dbReference type="PROSITE" id="PS51257">
    <property type="entry name" value="PROKAR_LIPOPROTEIN"/>
    <property type="match status" value="1"/>
</dbReference>
<evidence type="ECO:0000256" key="2">
    <source>
        <dbReference type="SAM" id="SignalP"/>
    </source>
</evidence>
<accession>A0A1I2RJY9</accession>
<feature type="compositionally biased region" description="Basic and acidic residues" evidence="1">
    <location>
        <begin position="65"/>
        <end position="77"/>
    </location>
</feature>
<dbReference type="Proteomes" id="UP000199065">
    <property type="component" value="Unassembled WGS sequence"/>
</dbReference>
<dbReference type="AlphaFoldDB" id="A0A1I2RJY9"/>
<reference evidence="3 4" key="1">
    <citation type="submission" date="2016-10" db="EMBL/GenBank/DDBJ databases">
        <authorList>
            <person name="de Groot N.N."/>
        </authorList>
    </citation>
    <scope>NUCLEOTIDE SEQUENCE [LARGE SCALE GENOMIC DNA]</scope>
    <source>
        <strain>J11</strain>
        <strain evidence="4">PG 39</strain>
    </source>
</reference>
<dbReference type="EMBL" id="FOPJ01000003">
    <property type="protein sequence ID" value="SFG38076.1"/>
    <property type="molecule type" value="Genomic_DNA"/>
</dbReference>
<dbReference type="STRING" id="185761.SAMN05660282_00735"/>
<protein>
    <recommendedName>
        <fullName evidence="5">Secreted protein</fullName>
    </recommendedName>
</protein>
<gene>
    <name evidence="3" type="ORF">SAMN05660282_00735</name>
</gene>
<name>A0A1I2RJY9_9CORY</name>
<keyword evidence="4" id="KW-1185">Reference proteome</keyword>
<feature type="signal peptide" evidence="2">
    <location>
        <begin position="1"/>
        <end position="23"/>
    </location>
</feature>
<organism evidence="3 4">
    <name type="scientific">Corynebacterium spheniscorum</name>
    <dbReference type="NCBI Taxonomy" id="185761"/>
    <lineage>
        <taxon>Bacteria</taxon>
        <taxon>Bacillati</taxon>
        <taxon>Actinomycetota</taxon>
        <taxon>Actinomycetes</taxon>
        <taxon>Mycobacteriales</taxon>
        <taxon>Corynebacteriaceae</taxon>
        <taxon>Corynebacterium</taxon>
    </lineage>
</organism>
<feature type="chain" id="PRO_5038487966" description="Secreted protein" evidence="2">
    <location>
        <begin position="24"/>
        <end position="226"/>
    </location>
</feature>
<evidence type="ECO:0000256" key="1">
    <source>
        <dbReference type="SAM" id="MobiDB-lite"/>
    </source>
</evidence>
<feature type="compositionally biased region" description="Low complexity" evidence="1">
    <location>
        <begin position="32"/>
        <end position="63"/>
    </location>
</feature>
<dbReference type="RefSeq" id="WP_092284526.1">
    <property type="nucleotide sequence ID" value="NZ_FOPJ01000003.1"/>
</dbReference>
<evidence type="ECO:0008006" key="5">
    <source>
        <dbReference type="Google" id="ProtNLM"/>
    </source>
</evidence>
<sequence length="226" mass="23847">MRNTYSFRAAAVATLLAAPLMLAGCGSKDSDATSTSTTTSTSVTSSSSKSSSSHPVITTTVETTVDEKPEDKPKEEQQADQPQAEAPAPAPAPGVPVQEVFPDVQQPDPVDGAAASAQDEQEITNLVTGILNASTVREWSTYIPNNSCAAVRQEFDAQGLDAANLPDMPLDQMPGWAEAAPRIDAVNDIRVNGDQASAQVTSTSRGETTTGTMRFSREGGRWLFCR</sequence>
<evidence type="ECO:0000313" key="4">
    <source>
        <dbReference type="Proteomes" id="UP000199065"/>
    </source>
</evidence>
<keyword evidence="2" id="KW-0732">Signal</keyword>
<proteinExistence type="predicted"/>
<dbReference type="OrthoDB" id="4426207at2"/>
<evidence type="ECO:0000313" key="3">
    <source>
        <dbReference type="EMBL" id="SFG38076.1"/>
    </source>
</evidence>
<feature type="region of interest" description="Disordered" evidence="1">
    <location>
        <begin position="26"/>
        <end position="115"/>
    </location>
</feature>